<reference evidence="3" key="1">
    <citation type="submission" date="2016-07" db="EMBL/GenBank/DDBJ databases">
        <authorList>
            <person name="Florea S."/>
            <person name="Webb J.S."/>
            <person name="Jaromczyk J."/>
            <person name="Schardl C.L."/>
        </authorList>
    </citation>
    <scope>NUCLEOTIDE SEQUENCE [LARGE SCALE GENOMIC DNA]</scope>
    <source>
        <strain evidence="3">MV-1</strain>
    </source>
</reference>
<evidence type="ECO:0000313" key="2">
    <source>
        <dbReference type="EMBL" id="OEJ66882.1"/>
    </source>
</evidence>
<comment type="caution">
    <text evidence="2">The sequence shown here is derived from an EMBL/GenBank/DDBJ whole genome shotgun (WGS) entry which is preliminary data.</text>
</comment>
<proteinExistence type="predicted"/>
<dbReference type="PANTHER" id="PTHR37691">
    <property type="entry name" value="BLR3518 PROTEIN"/>
    <property type="match status" value="1"/>
</dbReference>
<feature type="chain" id="PRO_5009184086" evidence="1">
    <location>
        <begin position="25"/>
        <end position="148"/>
    </location>
</feature>
<dbReference type="OrthoDB" id="5794490at2"/>
<organism evidence="2 3">
    <name type="scientific">Magnetovibrio blakemorei</name>
    <dbReference type="NCBI Taxonomy" id="28181"/>
    <lineage>
        <taxon>Bacteria</taxon>
        <taxon>Pseudomonadati</taxon>
        <taxon>Pseudomonadota</taxon>
        <taxon>Alphaproteobacteria</taxon>
        <taxon>Rhodospirillales</taxon>
        <taxon>Magnetovibrionaceae</taxon>
        <taxon>Magnetovibrio</taxon>
    </lineage>
</organism>
<evidence type="ECO:0000313" key="3">
    <source>
        <dbReference type="Proteomes" id="UP000095347"/>
    </source>
</evidence>
<dbReference type="PANTHER" id="PTHR37691:SF1">
    <property type="entry name" value="BLR3518 PROTEIN"/>
    <property type="match status" value="1"/>
</dbReference>
<keyword evidence="1" id="KW-0732">Signal</keyword>
<dbReference type="EMBL" id="MCGG01000027">
    <property type="protein sequence ID" value="OEJ66882.1"/>
    <property type="molecule type" value="Genomic_DNA"/>
</dbReference>
<dbReference type="Gene3D" id="3.40.1260.10">
    <property type="entry name" value="DsrEFH-like"/>
    <property type="match status" value="1"/>
</dbReference>
<dbReference type="Proteomes" id="UP000095347">
    <property type="component" value="Unassembled WGS sequence"/>
</dbReference>
<name>A0A1E5Q738_9PROT</name>
<accession>A0A1E5Q738</accession>
<feature type="signal peptide" evidence="1">
    <location>
        <begin position="1"/>
        <end position="24"/>
    </location>
</feature>
<evidence type="ECO:0000256" key="1">
    <source>
        <dbReference type="SAM" id="SignalP"/>
    </source>
</evidence>
<dbReference type="RefSeq" id="WP_069958089.1">
    <property type="nucleotide sequence ID" value="NZ_MCGG01000027.1"/>
</dbReference>
<dbReference type="STRING" id="28181.BEN30_10810"/>
<dbReference type="SUPFAM" id="SSF75169">
    <property type="entry name" value="DsrEFH-like"/>
    <property type="match status" value="1"/>
</dbReference>
<gene>
    <name evidence="2" type="ORF">BEN30_10810</name>
</gene>
<sequence>MKKLLGILCFALLGHLALSTPAHAMMAEPAPDFDNPRLIVVSLNEKDETRVNAVLNNVMNIHKAYGADHVKLAIVAYGPGIWSVLADSPVRARIESMLLYDIEFIACGNTLDSIHKTREDIINGVGWTQTGLVEIIERRLSGWVDIKP</sequence>
<keyword evidence="3" id="KW-1185">Reference proteome</keyword>
<dbReference type="AlphaFoldDB" id="A0A1E5Q738"/>
<dbReference type="InterPro" id="IPR027396">
    <property type="entry name" value="DsrEFH-like"/>
</dbReference>
<protein>
    <submittedName>
        <fullName evidence="2">Uncharacterized protein</fullName>
    </submittedName>
</protein>